<dbReference type="Proteomes" id="UP001596122">
    <property type="component" value="Unassembled WGS sequence"/>
</dbReference>
<comment type="caution">
    <text evidence="1">The sequence shown here is derived from an EMBL/GenBank/DDBJ whole genome shotgun (WGS) entry which is preliminary data.</text>
</comment>
<reference evidence="2" key="1">
    <citation type="journal article" date="2019" name="Int. J. Syst. Evol. Microbiol.">
        <title>The Global Catalogue of Microorganisms (GCM) 10K type strain sequencing project: providing services to taxonomists for standard genome sequencing and annotation.</title>
        <authorList>
            <consortium name="The Broad Institute Genomics Platform"/>
            <consortium name="The Broad Institute Genome Sequencing Center for Infectious Disease"/>
            <person name="Wu L."/>
            <person name="Ma J."/>
        </authorList>
    </citation>
    <scope>NUCLEOTIDE SEQUENCE [LARGE SCALE GENOMIC DNA]</scope>
    <source>
        <strain evidence="2">CCUG 43114</strain>
    </source>
</reference>
<protein>
    <submittedName>
        <fullName evidence="1">Cell filamentation protein Fic</fullName>
    </submittedName>
</protein>
<dbReference type="RefSeq" id="WP_377003109.1">
    <property type="nucleotide sequence ID" value="NZ_JBHSLD010000025.1"/>
</dbReference>
<proteinExistence type="predicted"/>
<accession>A0ABW0GR01</accession>
<sequence length="276" mass="28724">MPSREPDERRPAGSGPDVVRPLVADPRVVSAVAEARDACSALRWLPAMRRRTEQVRVEACVRAAAASAEVDGARLPLEQVRSLVAAQEHVPARGDHRDPVLALVTGALRVTLDAHGSAVALGRAPRQVMARMHALAAADLVADRTALGRPSPAAVQRLDLLARLVVDRSPAPALVVAALVDAEVTTSEAFVPVSGVVARALARCVVVHGGLDPAGVVVPERHAVADRAGREAALAGYRAGGPDGVVGWVRWWGDAVVAGAAEATRVAEHVMAGRLT</sequence>
<dbReference type="EMBL" id="JBHSLD010000025">
    <property type="protein sequence ID" value="MFC5382363.1"/>
    <property type="molecule type" value="Genomic_DNA"/>
</dbReference>
<evidence type="ECO:0000313" key="2">
    <source>
        <dbReference type="Proteomes" id="UP001596122"/>
    </source>
</evidence>
<keyword evidence="2" id="KW-1185">Reference proteome</keyword>
<evidence type="ECO:0000313" key="1">
    <source>
        <dbReference type="EMBL" id="MFC5382363.1"/>
    </source>
</evidence>
<name>A0ABW0GR01_9MICO</name>
<organism evidence="1 2">
    <name type="scientific">Aquipuribacter nitratireducens</name>
    <dbReference type="NCBI Taxonomy" id="650104"/>
    <lineage>
        <taxon>Bacteria</taxon>
        <taxon>Bacillati</taxon>
        <taxon>Actinomycetota</taxon>
        <taxon>Actinomycetes</taxon>
        <taxon>Micrococcales</taxon>
        <taxon>Intrasporangiaceae</taxon>
        <taxon>Aquipuribacter</taxon>
    </lineage>
</organism>
<gene>
    <name evidence="1" type="ORF">ACFPJ6_16480</name>
</gene>